<gene>
    <name evidence="2" type="ORF">AGR7A_Cc290154</name>
</gene>
<name>A0A1S7TQ57_9HYPH</name>
<feature type="compositionally biased region" description="Basic and acidic residues" evidence="1">
    <location>
        <begin position="19"/>
        <end position="30"/>
    </location>
</feature>
<evidence type="ECO:0000313" key="2">
    <source>
        <dbReference type="EMBL" id="CVI56397.1"/>
    </source>
</evidence>
<protein>
    <submittedName>
        <fullName evidence="2">Uncharacterized protein</fullName>
    </submittedName>
</protein>
<sequence length="85" mass="9510">MGFLFPQISLRLRQSECEVDTTDHKNEKHNQTPALCPEPPDVDRGNGADGRPMILCHILFQIVPSQLLFDLILGPLVNLAPHDQP</sequence>
<dbReference type="AlphaFoldDB" id="A0A1S7TQ57"/>
<keyword evidence="3" id="KW-1185">Reference proteome</keyword>
<feature type="region of interest" description="Disordered" evidence="1">
    <location>
        <begin position="19"/>
        <end position="44"/>
    </location>
</feature>
<reference evidence="2" key="1">
    <citation type="submission" date="2016-01" db="EMBL/GenBank/DDBJ databases">
        <authorList>
            <person name="Regsiter A."/>
            <person name="william w."/>
        </authorList>
    </citation>
    <scope>NUCLEOTIDE SEQUENCE</scope>
    <source>
        <strain evidence="2">NCPPB 1641</strain>
    </source>
</reference>
<dbReference type="Proteomes" id="UP000192140">
    <property type="component" value="Unassembled WGS sequence"/>
</dbReference>
<dbReference type="EMBL" id="FCNP01000022">
    <property type="protein sequence ID" value="CVI56397.1"/>
    <property type="molecule type" value="Genomic_DNA"/>
</dbReference>
<evidence type="ECO:0000256" key="1">
    <source>
        <dbReference type="SAM" id="MobiDB-lite"/>
    </source>
</evidence>
<proteinExistence type="predicted"/>
<organism evidence="2 3">
    <name type="scientific">Agrobacterium deltaense NCPPB 1641</name>
    <dbReference type="NCBI Taxonomy" id="1183425"/>
    <lineage>
        <taxon>Bacteria</taxon>
        <taxon>Pseudomonadati</taxon>
        <taxon>Pseudomonadota</taxon>
        <taxon>Alphaproteobacteria</taxon>
        <taxon>Hyphomicrobiales</taxon>
        <taxon>Rhizobiaceae</taxon>
        <taxon>Rhizobium/Agrobacterium group</taxon>
        <taxon>Agrobacterium</taxon>
    </lineage>
</organism>
<evidence type="ECO:0000313" key="3">
    <source>
        <dbReference type="Proteomes" id="UP000192140"/>
    </source>
</evidence>
<accession>A0A1S7TQ57</accession>
<comment type="caution">
    <text evidence="2">The sequence shown here is derived from an EMBL/GenBank/DDBJ whole genome shotgun (WGS) entry which is preliminary data.</text>
</comment>